<evidence type="ECO:0000256" key="1">
    <source>
        <dbReference type="SAM" id="Phobius"/>
    </source>
</evidence>
<dbReference type="AlphaFoldDB" id="A0A0M4M027"/>
<feature type="transmembrane region" description="Helical" evidence="1">
    <location>
        <begin position="28"/>
        <end position="47"/>
    </location>
</feature>
<evidence type="ECO:0000313" key="2">
    <source>
        <dbReference type="EMBL" id="ALE19445.1"/>
    </source>
</evidence>
<dbReference type="EMBL" id="CP012390">
    <property type="protein sequence ID" value="ALE19445.1"/>
    <property type="molecule type" value="Genomic_DNA"/>
</dbReference>
<name>A0A0M4M027_9ACTN</name>
<evidence type="ECO:0000313" key="3">
    <source>
        <dbReference type="Proteomes" id="UP000068137"/>
    </source>
</evidence>
<gene>
    <name evidence="2" type="ORF">AL705_07825</name>
</gene>
<keyword evidence="1" id="KW-0812">Transmembrane</keyword>
<dbReference type="OrthoDB" id="4641909at2"/>
<reference evidence="2 3" key="1">
    <citation type="journal article" date="2015" name="Genome Announc.">
        <title>Complete Genome Sequences for Two Strains of a Novel Fastidious, Partially Acid-Fast, Gram-Positive Corynebacterineae Bacterium, Derived from Human Clinical Samples.</title>
        <authorList>
            <person name="Nicholson A.C."/>
            <person name="Bell M."/>
            <person name="Humrighouse B.W."/>
            <person name="McQuiston J.R."/>
        </authorList>
    </citation>
    <scope>NUCLEOTIDE SEQUENCE [LARGE SCALE GENOMIC DNA]</scope>
    <source>
        <strain evidence="2 3">X1698</strain>
    </source>
</reference>
<keyword evidence="1" id="KW-0472">Membrane</keyword>
<sequence>MLILALVCTVIGLALLVAALTTGILPLAWACIGVCILGFIFLIVDIVKNRKKKADDEAAVLVDGVPAVEHAVETDVPAPDVVEVPTDR</sequence>
<protein>
    <submittedName>
        <fullName evidence="2">Uncharacterized protein</fullName>
    </submittedName>
</protein>
<dbReference type="RefSeq" id="WP_053962528.1">
    <property type="nucleotide sequence ID" value="NZ_CAMJVL010000007.1"/>
</dbReference>
<keyword evidence="1" id="KW-1133">Transmembrane helix</keyword>
<dbReference type="Proteomes" id="UP000068137">
    <property type="component" value="Chromosome"/>
</dbReference>
<dbReference type="GeneID" id="84895449"/>
<proteinExistence type="predicted"/>
<organism evidence="2 3">
    <name type="scientific">Lawsonella clevelandensis</name>
    <dbReference type="NCBI Taxonomy" id="1528099"/>
    <lineage>
        <taxon>Bacteria</taxon>
        <taxon>Bacillati</taxon>
        <taxon>Actinomycetota</taxon>
        <taxon>Actinomycetes</taxon>
        <taxon>Mycobacteriales</taxon>
        <taxon>Lawsonellaceae</taxon>
        <taxon>Lawsonella</taxon>
    </lineage>
</organism>
<accession>A0A0M4M027</accession>
<dbReference type="KEGG" id="cbq:AL705_07825"/>